<evidence type="ECO:0000259" key="2">
    <source>
        <dbReference type="Pfam" id="PF14620"/>
    </source>
</evidence>
<keyword evidence="1" id="KW-0175">Coiled coil</keyword>
<proteinExistence type="predicted"/>
<dbReference type="GO" id="GO:0009847">
    <property type="term" value="P:spore germination"/>
    <property type="evidence" value="ECO:0007669"/>
    <property type="project" value="InterPro"/>
</dbReference>
<evidence type="ECO:0000259" key="3">
    <source>
        <dbReference type="Pfam" id="PF20769"/>
    </source>
</evidence>
<organism evidence="4 5">
    <name type="scientific">Candidatus Pseudogracilibacillus intestinigallinarum</name>
    <dbReference type="NCBI Taxonomy" id="2838742"/>
    <lineage>
        <taxon>Bacteria</taxon>
        <taxon>Bacillati</taxon>
        <taxon>Bacillota</taxon>
        <taxon>Bacilli</taxon>
        <taxon>Bacillales</taxon>
        <taxon>Bacillaceae</taxon>
        <taxon>Pseudogracilibacillus</taxon>
    </lineage>
</organism>
<dbReference type="Pfam" id="PF20769">
    <property type="entry name" value="YPEB_N"/>
    <property type="match status" value="1"/>
</dbReference>
<dbReference type="Pfam" id="PF14620">
    <property type="entry name" value="YPEB_PepSY1-2"/>
    <property type="match status" value="1"/>
</dbReference>
<accession>A0A9D1PNV2</accession>
<evidence type="ECO:0000256" key="1">
    <source>
        <dbReference type="SAM" id="Coils"/>
    </source>
</evidence>
<gene>
    <name evidence="4" type="primary">ypeB</name>
    <name evidence="4" type="ORF">H9895_10185</name>
</gene>
<sequence>MIRNIVIGVLAIGVIGLSVFAYNSNKEKENFLTSVENNYQRAFHELTYHMDLLHDHIGTSLAMNSKDSLSPQFVEIWKVTSEAKGNVSQLPLDLVPVHDTEQFLHDVGNFTYETSIRDLDDEPLNKEEIQTLEDLYEQSAEVKDNLRKMQHVTLNDGLKWVEIDQLLADGSEEEHEIIDGFKEVDGHITKFSEQNNPLLQTAKNEDNKYGLLKEKKESEESIEKKVRHLFSIEEDQPLTVTKSEQDAPIQTYSFTSELDDLYMYVEMTENGGYPLSLLIDRDVNEATVSLYDGQIKAEKFLEDFDFETMDLYETQQFQNIGLYKFVHVQNDVRIFPDTVSVKVALDDGEIIGLQAYDYVRNHHNRNIEKPKLSKKEAEKEIHENIQIEEDNLAIVENDRGDEILAYEFIGTMNNETYRVFINAESGAEEKIEKLSNKEMNFDMMG</sequence>
<reference evidence="4" key="2">
    <citation type="submission" date="2021-04" db="EMBL/GenBank/DDBJ databases">
        <authorList>
            <person name="Gilroy R."/>
        </authorList>
    </citation>
    <scope>NUCLEOTIDE SEQUENCE</scope>
    <source>
        <strain evidence="4">CHK169-2315</strain>
    </source>
</reference>
<feature type="domain" description="Sporulation protein YpeB N-terminal" evidence="3">
    <location>
        <begin position="28"/>
        <end position="162"/>
    </location>
</feature>
<evidence type="ECO:0000313" key="4">
    <source>
        <dbReference type="EMBL" id="HIV75437.1"/>
    </source>
</evidence>
<dbReference type="EMBL" id="DXHX01000143">
    <property type="protein sequence ID" value="HIV75437.1"/>
    <property type="molecule type" value="Genomic_DNA"/>
</dbReference>
<name>A0A9D1PNV2_9BACI</name>
<protein>
    <submittedName>
        <fullName evidence="4">Germination protein YpeB</fullName>
    </submittedName>
</protein>
<dbReference type="AlphaFoldDB" id="A0A9D1PNV2"/>
<reference evidence="4" key="1">
    <citation type="journal article" date="2021" name="PeerJ">
        <title>Extensive microbial diversity within the chicken gut microbiome revealed by metagenomics and culture.</title>
        <authorList>
            <person name="Gilroy R."/>
            <person name="Ravi A."/>
            <person name="Getino M."/>
            <person name="Pursley I."/>
            <person name="Horton D.L."/>
            <person name="Alikhan N.F."/>
            <person name="Baker D."/>
            <person name="Gharbi K."/>
            <person name="Hall N."/>
            <person name="Watson M."/>
            <person name="Adriaenssens E.M."/>
            <person name="Foster-Nyarko E."/>
            <person name="Jarju S."/>
            <person name="Secka A."/>
            <person name="Antonio M."/>
            <person name="Oren A."/>
            <person name="Chaudhuri R.R."/>
            <person name="La Ragione R."/>
            <person name="Hildebrand F."/>
            <person name="Pallen M.J."/>
        </authorList>
    </citation>
    <scope>NUCLEOTIDE SEQUENCE</scope>
    <source>
        <strain evidence="4">CHK169-2315</strain>
    </source>
</reference>
<dbReference type="Proteomes" id="UP000823937">
    <property type="component" value="Unassembled WGS sequence"/>
</dbReference>
<comment type="caution">
    <text evidence="4">The sequence shown here is derived from an EMBL/GenBank/DDBJ whole genome shotgun (WGS) entry which is preliminary data.</text>
</comment>
<feature type="domain" description="Sporulation protein YpeB PepSY1 and PepSY2" evidence="2">
    <location>
        <begin position="179"/>
        <end position="367"/>
    </location>
</feature>
<dbReference type="NCBIfam" id="TIGR02889">
    <property type="entry name" value="spore_YpeB"/>
    <property type="match status" value="1"/>
</dbReference>
<dbReference type="InterPro" id="IPR014239">
    <property type="entry name" value="YpeB_PepSY1-2"/>
</dbReference>
<evidence type="ECO:0000313" key="5">
    <source>
        <dbReference type="Proteomes" id="UP000823937"/>
    </source>
</evidence>
<dbReference type="InterPro" id="IPR048402">
    <property type="entry name" value="YpeB_N"/>
</dbReference>
<feature type="coiled-coil region" evidence="1">
    <location>
        <begin position="125"/>
        <end position="152"/>
    </location>
</feature>